<feature type="region of interest" description="Disordered" evidence="1">
    <location>
        <begin position="1"/>
        <end position="24"/>
    </location>
</feature>
<protein>
    <submittedName>
        <fullName evidence="3">Uncharacterized protein</fullName>
    </submittedName>
</protein>
<keyword evidence="2" id="KW-1185">Reference proteome</keyword>
<evidence type="ECO:0000313" key="3">
    <source>
        <dbReference type="WBParaSite" id="jg7396"/>
    </source>
</evidence>
<dbReference type="AlphaFoldDB" id="A0A915EMC8"/>
<dbReference type="Proteomes" id="UP000887574">
    <property type="component" value="Unplaced"/>
</dbReference>
<sequence>MTAQSALRGNLAASSNRSVSGKKGSSTYEIESTLYGERLQRRINFALSLHTAANKSEERIPGVRSSIRKYPMLEQSTYGKYLVILKVRMCVASIKNVNQLMLSIRLRSGIAMIFAEEESQDRPMLTKDGIFDSNAFPEGPITALAKFELFVEVEDSVDAEEILCEGIKSGSIGRKSNDKCHLFQRN</sequence>
<accession>A0A915EMC8</accession>
<reference evidence="3" key="1">
    <citation type="submission" date="2022-11" db="UniProtKB">
        <authorList>
            <consortium name="WormBaseParasite"/>
        </authorList>
    </citation>
    <scope>IDENTIFICATION</scope>
</reference>
<evidence type="ECO:0000256" key="1">
    <source>
        <dbReference type="SAM" id="MobiDB-lite"/>
    </source>
</evidence>
<organism evidence="2 3">
    <name type="scientific">Ditylenchus dipsaci</name>
    <dbReference type="NCBI Taxonomy" id="166011"/>
    <lineage>
        <taxon>Eukaryota</taxon>
        <taxon>Metazoa</taxon>
        <taxon>Ecdysozoa</taxon>
        <taxon>Nematoda</taxon>
        <taxon>Chromadorea</taxon>
        <taxon>Rhabditida</taxon>
        <taxon>Tylenchina</taxon>
        <taxon>Tylenchomorpha</taxon>
        <taxon>Sphaerularioidea</taxon>
        <taxon>Anguinidae</taxon>
        <taxon>Anguininae</taxon>
        <taxon>Ditylenchus</taxon>
    </lineage>
</organism>
<proteinExistence type="predicted"/>
<evidence type="ECO:0000313" key="2">
    <source>
        <dbReference type="Proteomes" id="UP000887574"/>
    </source>
</evidence>
<dbReference type="WBParaSite" id="jg7396">
    <property type="protein sequence ID" value="jg7396"/>
    <property type="gene ID" value="jg7396"/>
</dbReference>
<name>A0A915EMC8_9BILA</name>